<dbReference type="EMBL" id="JAMQYH010000005">
    <property type="protein sequence ID" value="KAJ1688509.1"/>
    <property type="molecule type" value="Genomic_DNA"/>
</dbReference>
<comment type="function">
    <text evidence="3">Probably involved in the RNA silencing pathway. May bind to short RNAs such as microRNAs (miRNAs) or short interfering RNAs (siRNAs), and represses the translation of mRNAs which are complementary to them.</text>
</comment>
<dbReference type="Pfam" id="PF08699">
    <property type="entry name" value="ArgoL1"/>
    <property type="match status" value="1"/>
</dbReference>
<dbReference type="InterPro" id="IPR003100">
    <property type="entry name" value="PAZ_dom"/>
</dbReference>
<dbReference type="Gene3D" id="3.40.50.2300">
    <property type="match status" value="1"/>
</dbReference>
<dbReference type="GO" id="GO:0031047">
    <property type="term" value="P:regulatory ncRNA-mediated gene silencing"/>
    <property type="evidence" value="ECO:0007669"/>
    <property type="project" value="UniProtKB-KW"/>
</dbReference>
<dbReference type="InterPro" id="IPR012337">
    <property type="entry name" value="RNaseH-like_sf"/>
</dbReference>
<dbReference type="Pfam" id="PF16488">
    <property type="entry name" value="ArgoL2"/>
    <property type="match status" value="1"/>
</dbReference>
<dbReference type="InterPro" id="IPR032472">
    <property type="entry name" value="ArgoL2"/>
</dbReference>
<organism evidence="7 8">
    <name type="scientific">Rhynchospora breviuscula</name>
    <dbReference type="NCBI Taxonomy" id="2022672"/>
    <lineage>
        <taxon>Eukaryota</taxon>
        <taxon>Viridiplantae</taxon>
        <taxon>Streptophyta</taxon>
        <taxon>Embryophyta</taxon>
        <taxon>Tracheophyta</taxon>
        <taxon>Spermatophyta</taxon>
        <taxon>Magnoliopsida</taxon>
        <taxon>Liliopsida</taxon>
        <taxon>Poales</taxon>
        <taxon>Cyperaceae</taxon>
        <taxon>Cyperoideae</taxon>
        <taxon>Rhynchosporeae</taxon>
        <taxon>Rhynchospora</taxon>
    </lineage>
</organism>
<dbReference type="SUPFAM" id="SSF53098">
    <property type="entry name" value="Ribonuclease H-like"/>
    <property type="match status" value="1"/>
</dbReference>
<dbReference type="PROSITE" id="PS50821">
    <property type="entry name" value="PAZ"/>
    <property type="match status" value="1"/>
</dbReference>
<dbReference type="CDD" id="cd02846">
    <property type="entry name" value="PAZ_argonaute_like"/>
    <property type="match status" value="1"/>
</dbReference>
<dbReference type="InterPro" id="IPR036397">
    <property type="entry name" value="RNaseH_sf"/>
</dbReference>
<dbReference type="CDD" id="cd04657">
    <property type="entry name" value="Piwi_ago-like"/>
    <property type="match status" value="1"/>
</dbReference>
<dbReference type="GO" id="GO:0003723">
    <property type="term" value="F:RNA binding"/>
    <property type="evidence" value="ECO:0007669"/>
    <property type="project" value="InterPro"/>
</dbReference>
<feature type="region of interest" description="Disordered" evidence="4">
    <location>
        <begin position="375"/>
        <end position="395"/>
    </location>
</feature>
<dbReference type="InterPro" id="IPR003165">
    <property type="entry name" value="Piwi"/>
</dbReference>
<dbReference type="FunFam" id="3.30.420.10:FF:000091">
    <property type="entry name" value="Protein argonaute 3"/>
    <property type="match status" value="1"/>
</dbReference>
<comment type="caution">
    <text evidence="7">The sequence shown here is derived from an EMBL/GenBank/DDBJ whole genome shotgun (WGS) entry which is preliminary data.</text>
</comment>
<feature type="domain" description="PAZ" evidence="5">
    <location>
        <begin position="247"/>
        <end position="361"/>
    </location>
</feature>
<keyword evidence="2" id="KW-0943">RNA-mediated gene silencing</keyword>
<dbReference type="FunFam" id="2.170.260.10:FF:000008">
    <property type="entry name" value="Protein argonaute 7"/>
    <property type="match status" value="1"/>
</dbReference>
<evidence type="ECO:0000313" key="8">
    <source>
        <dbReference type="Proteomes" id="UP001151287"/>
    </source>
</evidence>
<name>A0A9Q0C763_9POAL</name>
<evidence type="ECO:0000256" key="2">
    <source>
        <dbReference type="ARBA" id="ARBA00023158"/>
    </source>
</evidence>
<dbReference type="AlphaFoldDB" id="A0A9Q0C763"/>
<dbReference type="SMART" id="SM01163">
    <property type="entry name" value="DUF1785"/>
    <property type="match status" value="1"/>
</dbReference>
<reference evidence="7" key="1">
    <citation type="journal article" date="2022" name="Cell">
        <title>Repeat-based holocentromeres influence genome architecture and karyotype evolution.</title>
        <authorList>
            <person name="Hofstatter P.G."/>
            <person name="Thangavel G."/>
            <person name="Lux T."/>
            <person name="Neumann P."/>
            <person name="Vondrak T."/>
            <person name="Novak P."/>
            <person name="Zhang M."/>
            <person name="Costa L."/>
            <person name="Castellani M."/>
            <person name="Scott A."/>
            <person name="Toegelov H."/>
            <person name="Fuchs J."/>
            <person name="Mata-Sucre Y."/>
            <person name="Dias Y."/>
            <person name="Vanzela A.L.L."/>
            <person name="Huettel B."/>
            <person name="Almeida C.C.S."/>
            <person name="Simkova H."/>
            <person name="Souza G."/>
            <person name="Pedrosa-Harand A."/>
            <person name="Macas J."/>
            <person name="Mayer K.F.X."/>
            <person name="Houben A."/>
            <person name="Marques A."/>
        </authorList>
    </citation>
    <scope>NUCLEOTIDE SEQUENCE</scope>
    <source>
        <strain evidence="7">RhyBre1mFocal</strain>
    </source>
</reference>
<evidence type="ECO:0000259" key="5">
    <source>
        <dbReference type="PROSITE" id="PS50821"/>
    </source>
</evidence>
<dbReference type="InterPro" id="IPR045246">
    <property type="entry name" value="Piwi_ago-like"/>
</dbReference>
<dbReference type="Gene3D" id="2.170.260.10">
    <property type="entry name" value="paz domain"/>
    <property type="match status" value="1"/>
</dbReference>
<dbReference type="Pfam" id="PF16486">
    <property type="entry name" value="ArgoN"/>
    <property type="match status" value="1"/>
</dbReference>
<proteinExistence type="inferred from homology"/>
<protein>
    <submittedName>
        <fullName evidence="7">Uncharacterized protein</fullName>
    </submittedName>
</protein>
<feature type="domain" description="Piwi" evidence="6">
    <location>
        <begin position="530"/>
        <end position="838"/>
    </location>
</feature>
<dbReference type="SUPFAM" id="SSF101690">
    <property type="entry name" value="PAZ domain"/>
    <property type="match status" value="1"/>
</dbReference>
<dbReference type="PANTHER" id="PTHR22891">
    <property type="entry name" value="EUKARYOTIC TRANSLATION INITIATION FACTOR 2C"/>
    <property type="match status" value="1"/>
</dbReference>
<dbReference type="Pfam" id="PF02170">
    <property type="entry name" value="PAZ"/>
    <property type="match status" value="1"/>
</dbReference>
<evidence type="ECO:0000259" key="6">
    <source>
        <dbReference type="PROSITE" id="PS50822"/>
    </source>
</evidence>
<dbReference type="Pfam" id="PF02171">
    <property type="entry name" value="Piwi"/>
    <property type="match status" value="1"/>
</dbReference>
<evidence type="ECO:0000256" key="3">
    <source>
        <dbReference type="ARBA" id="ARBA00056927"/>
    </source>
</evidence>
<dbReference type="InterPro" id="IPR014811">
    <property type="entry name" value="ArgoL1"/>
</dbReference>
<feature type="compositionally biased region" description="Basic and acidic residues" evidence="4">
    <location>
        <begin position="377"/>
        <end position="395"/>
    </location>
</feature>
<dbReference type="InterPro" id="IPR032474">
    <property type="entry name" value="Argonaute_N"/>
</dbReference>
<evidence type="ECO:0000256" key="1">
    <source>
        <dbReference type="ARBA" id="ARBA00008201"/>
    </source>
</evidence>
<comment type="similarity">
    <text evidence="1">Belongs to the argonaute family. Ago subfamily.</text>
</comment>
<sequence>MGEGPKLEVSKRVPMARPGVGEEGRRISLLSNHFNVRLTATDAIFYHYSVAIKYEDDKAVENKGIGRKVIEKLVQMYSSELDGKDFAYDGEKSLFTVGPLRQNIFEFQVVLEETSCRVTGNPGNESPGETGDKKRQKRLKQTKAFKVSLTYAAKIPLKSIAMSLRGTESPQTQDALRVLDIILRQQQANRGCLLVRQSFFSGDPKNFVDLGGGVTGCRGFHSSFYTTLGGLSLNMDVTTTMIMTPGPVIDFLLANQNVREPSMVDWAKAKKMLKNMRIKTKHSKMEFKIIGMSELPCNKQCFPMKVREENGESQTEDVTVCEYYQKRRQIEVSWSANFPCLDVGKPKRPNYLPLELCDLIPLQRYTKALSSQQRASLVEKSRQKPQDRAKSITESLRNSRYDEDPLLRACGIQIERQLNRFDGRILTAPTLLLGNGEESVPNRGRWNFNHKKLINPVKIERWAICNFSARVDMSHVSREIINCGRSKGIHIARPFTLVEEDRQWLRAGPVVRVDKMFEKIRAQLPGPPQFLLCILPERKNSELYGPWKRKNLHEMGIVTQCISPGKLNDQYFTNVLLKINAKLGGMNSLTSLEHRQSIPIIHQIPTLILGLDVSHGSPGRSDLPSIAAVVGSRHWPSISKYRASVRTQSPKLEMIDQLYKPTADGKDDGMIREILIDFFQTSGGRKPAQIIIFRDGVSETQFSQVLNIELNQIIEAYKHLGDGPLPKITLIIAQKNHHTKLFQADSPDNVPPGTVVDTKVVHPRNYDFFMCAHNGMIGTSRPTHYHVLVDEIGFSVDDLQKLVHSLSYVYQRSTTAISVVAPICYAHLAAQQMSQFMKFEDLSDTSSGGGGIAAVPDLPRLHQNVCNSMFFC</sequence>
<evidence type="ECO:0000313" key="7">
    <source>
        <dbReference type="EMBL" id="KAJ1688509.1"/>
    </source>
</evidence>
<dbReference type="Proteomes" id="UP001151287">
    <property type="component" value="Unassembled WGS sequence"/>
</dbReference>
<dbReference type="InterPro" id="IPR036085">
    <property type="entry name" value="PAZ_dom_sf"/>
</dbReference>
<gene>
    <name evidence="7" type="ORF">LUZ63_019899</name>
</gene>
<evidence type="ECO:0000256" key="4">
    <source>
        <dbReference type="SAM" id="MobiDB-lite"/>
    </source>
</evidence>
<dbReference type="OrthoDB" id="10252740at2759"/>
<keyword evidence="8" id="KW-1185">Reference proteome</keyword>
<dbReference type="SMART" id="SM00950">
    <property type="entry name" value="Piwi"/>
    <property type="match status" value="1"/>
</dbReference>
<dbReference type="Gene3D" id="3.30.420.10">
    <property type="entry name" value="Ribonuclease H-like superfamily/Ribonuclease H"/>
    <property type="match status" value="1"/>
</dbReference>
<dbReference type="PROSITE" id="PS50822">
    <property type="entry name" value="PIWI"/>
    <property type="match status" value="1"/>
</dbReference>
<accession>A0A9Q0C763</accession>